<feature type="transmembrane region" description="Helical" evidence="1">
    <location>
        <begin position="77"/>
        <end position="97"/>
    </location>
</feature>
<organism evidence="2 3">
    <name type="scientific">Citrifermentans bremense</name>
    <dbReference type="NCBI Taxonomy" id="60035"/>
    <lineage>
        <taxon>Bacteria</taxon>
        <taxon>Pseudomonadati</taxon>
        <taxon>Thermodesulfobacteriota</taxon>
        <taxon>Desulfuromonadia</taxon>
        <taxon>Geobacterales</taxon>
        <taxon>Geobacteraceae</taxon>
        <taxon>Citrifermentans</taxon>
    </lineage>
</organism>
<dbReference type="Proteomes" id="UP000515472">
    <property type="component" value="Chromosome"/>
</dbReference>
<dbReference type="InterPro" id="IPR009937">
    <property type="entry name" value="Phage_holin_3_6"/>
</dbReference>
<keyword evidence="1" id="KW-0472">Membrane</keyword>
<evidence type="ECO:0008006" key="4">
    <source>
        <dbReference type="Google" id="ProtNLM"/>
    </source>
</evidence>
<reference evidence="2 3" key="1">
    <citation type="submission" date="2020-06" db="EMBL/GenBank/DDBJ databases">
        <title>Interaction of electrochemicaly active bacteria, Geobacter bremensis R4 on different carbon anode.</title>
        <authorList>
            <person name="Meng L."/>
            <person name="Yoshida N."/>
        </authorList>
    </citation>
    <scope>NUCLEOTIDE SEQUENCE [LARGE SCALE GENOMIC DNA]</scope>
    <source>
        <strain evidence="2 3">R4</strain>
    </source>
</reference>
<keyword evidence="3" id="KW-1185">Reference proteome</keyword>
<feature type="transmembrane region" description="Helical" evidence="1">
    <location>
        <begin position="46"/>
        <end position="71"/>
    </location>
</feature>
<dbReference type="RefSeq" id="WP_185242810.1">
    <property type="nucleotide sequence ID" value="NZ_AP023213.1"/>
</dbReference>
<keyword evidence="1" id="KW-0812">Transmembrane</keyword>
<evidence type="ECO:0000313" key="3">
    <source>
        <dbReference type="Proteomes" id="UP000515472"/>
    </source>
</evidence>
<dbReference type="Pfam" id="PF07332">
    <property type="entry name" value="Phage_holin_3_6"/>
    <property type="match status" value="1"/>
</dbReference>
<keyword evidence="1" id="KW-1133">Transmembrane helix</keyword>
<proteinExistence type="predicted"/>
<dbReference type="KEGG" id="gbn:GEOBRER4_27410"/>
<sequence>MPEKGEKTIGELISELTQEVRMLFRQEMELFTVEMKGKAIHVAKDAVAMGVGGVLLYSGLLVLLAAVVLGLATVMPAWGAALLVAVACIASGIALVLKGQKDLVHLKFTPEQTAESVKETAKWAKTLKSTSSHRRTSFGSRSDIRKAI</sequence>
<evidence type="ECO:0000256" key="1">
    <source>
        <dbReference type="SAM" id="Phobius"/>
    </source>
</evidence>
<dbReference type="AlphaFoldDB" id="A0A6S6M911"/>
<gene>
    <name evidence="2" type="ORF">GEOBRER4_n2854</name>
</gene>
<evidence type="ECO:0000313" key="2">
    <source>
        <dbReference type="EMBL" id="BCG47991.1"/>
    </source>
</evidence>
<protein>
    <recommendedName>
        <fullName evidence="4">Phage holin family protein</fullName>
    </recommendedName>
</protein>
<accession>A0A6S6M911</accession>
<dbReference type="EMBL" id="AP023213">
    <property type="protein sequence ID" value="BCG47991.1"/>
    <property type="molecule type" value="Genomic_DNA"/>
</dbReference>
<name>A0A6S6M911_9BACT</name>